<reference evidence="15" key="1">
    <citation type="submission" date="2011-08" db="EMBL/GenBank/DDBJ databases">
        <title>The draft genome of Latimeria chalumnae.</title>
        <authorList>
            <person name="Di Palma F."/>
            <person name="Alfoldi J."/>
            <person name="Johnson J."/>
            <person name="Berlin A."/>
            <person name="Gnerre S."/>
            <person name="Jaffe D."/>
            <person name="MacCallum I."/>
            <person name="Young S."/>
            <person name="Walker B.J."/>
            <person name="Lander E."/>
            <person name="Lindblad-Toh K."/>
        </authorList>
    </citation>
    <scope>NUCLEOTIDE SEQUENCE [LARGE SCALE GENOMIC DNA]</scope>
    <source>
        <strain evidence="15">Wild caught</strain>
    </source>
</reference>
<dbReference type="GO" id="GO:0046872">
    <property type="term" value="F:metal ion binding"/>
    <property type="evidence" value="ECO:0007669"/>
    <property type="project" value="UniProtKB-KW"/>
</dbReference>
<reference evidence="14" key="2">
    <citation type="submission" date="2025-08" db="UniProtKB">
        <authorList>
            <consortium name="Ensembl"/>
        </authorList>
    </citation>
    <scope>IDENTIFICATION</scope>
</reference>
<dbReference type="GO" id="GO:0070260">
    <property type="term" value="F:5'-tyrosyl-DNA phosphodiesterase activity"/>
    <property type="evidence" value="ECO:0007669"/>
    <property type="project" value="TreeGrafter"/>
</dbReference>
<accession>H3AK70</accession>
<dbReference type="EMBL" id="AFYH01204547">
    <property type="status" value="NOT_ANNOTATED_CDS"/>
    <property type="molecule type" value="Genomic_DNA"/>
</dbReference>
<dbReference type="InterPro" id="IPR005135">
    <property type="entry name" value="Endo/exonuclease/phosphatase"/>
</dbReference>
<dbReference type="HOGENOM" id="CLU_047318_0_0_1"/>
<name>H3AK70_LATCH</name>
<dbReference type="GeneID" id="102357929"/>
<keyword evidence="6" id="KW-0479">Metal-binding</keyword>
<gene>
    <name evidence="14" type="primary">TDP2</name>
</gene>
<comment type="cofactor">
    <cofactor evidence="2">
        <name>Mg(2+)</name>
        <dbReference type="ChEBI" id="CHEBI:18420"/>
    </cofactor>
</comment>
<dbReference type="EMBL" id="AFYH01204549">
    <property type="status" value="NOT_ANNOTATED_CDS"/>
    <property type="molecule type" value="Genomic_DNA"/>
</dbReference>
<evidence type="ECO:0000256" key="4">
    <source>
        <dbReference type="ARBA" id="ARBA00017870"/>
    </source>
</evidence>
<dbReference type="GO" id="GO:0016605">
    <property type="term" value="C:PML body"/>
    <property type="evidence" value="ECO:0007669"/>
    <property type="project" value="UniProtKB-SubCell"/>
</dbReference>
<evidence type="ECO:0000313" key="15">
    <source>
        <dbReference type="Proteomes" id="UP000008672"/>
    </source>
</evidence>
<dbReference type="Proteomes" id="UP000008672">
    <property type="component" value="Unassembled WGS sequence"/>
</dbReference>
<dbReference type="InParanoid" id="H3AK70"/>
<evidence type="ECO:0000256" key="9">
    <source>
        <dbReference type="ARBA" id="ARBA00022842"/>
    </source>
</evidence>
<dbReference type="Bgee" id="ENSLACG00000008852">
    <property type="expression patterns" value="Expressed in chordate pharynx and 6 other cell types or tissues"/>
</dbReference>
<evidence type="ECO:0000256" key="11">
    <source>
        <dbReference type="ARBA" id="ARBA00023242"/>
    </source>
</evidence>
<dbReference type="EMBL" id="AFYH01204551">
    <property type="status" value="NOT_ANNOTATED_CDS"/>
    <property type="molecule type" value="Genomic_DNA"/>
</dbReference>
<dbReference type="InterPro" id="IPR009060">
    <property type="entry name" value="UBA-like_sf"/>
</dbReference>
<dbReference type="Gene3D" id="1.10.8.10">
    <property type="entry name" value="DNA helicase RuvA subunit, C-terminal domain"/>
    <property type="match status" value="1"/>
</dbReference>
<dbReference type="SUPFAM" id="SSF46934">
    <property type="entry name" value="UBA-like"/>
    <property type="match status" value="1"/>
</dbReference>
<keyword evidence="8" id="KW-0378">Hydrolase</keyword>
<sequence>MDEEVEVQADVGLQSFLLLEERSRLCAEFAAISNTDQAIAQCYLAENDWDMERALNSFLDPVEPFCADMTQVTTSNDREEQAGEAPEACVDLTAAEDVTATVSSEGSAVCMQEDDSTFSLLTWNIDGLDGENVRERAKAVCSTLALYSPDVVFLQEVVPPYLIYLRKRAVSYTIIAGNEEGYFTAIMLKKTRVKLLNQEITSFPTTTMLRNLLTVHVKISGSEIYLMTSHLESTKQRSEERLKQLKTVLKNMKAAPGSATVIFGGDTNLRDKEVAKLGGLPGDISDIWELLGKPEHSHYTWDTTINNNLNAHYKCKLRFDRIFFRAAKEGGQVVPQDMNLIGLDKLDCGRFPSDHWGIFCHFSVIL</sequence>
<evidence type="ECO:0000313" key="14">
    <source>
        <dbReference type="Ensembl" id="ENSLACP00000010041.1"/>
    </source>
</evidence>
<evidence type="ECO:0000256" key="7">
    <source>
        <dbReference type="ARBA" id="ARBA00022763"/>
    </source>
</evidence>
<dbReference type="OMA" id="HRFDRIF"/>
<keyword evidence="9" id="KW-0460">Magnesium</keyword>
<keyword evidence="11" id="KW-0539">Nucleus</keyword>
<dbReference type="FunFam" id="3.60.10.10:FF:000024">
    <property type="entry name" value="Tyrosyl-DNA phosphodiesterase 2"/>
    <property type="match status" value="1"/>
</dbReference>
<dbReference type="GO" id="GO:0006302">
    <property type="term" value="P:double-strand break repair"/>
    <property type="evidence" value="ECO:0007669"/>
    <property type="project" value="TreeGrafter"/>
</dbReference>
<organism evidence="14 15">
    <name type="scientific">Latimeria chalumnae</name>
    <name type="common">Coelacanth</name>
    <dbReference type="NCBI Taxonomy" id="7897"/>
    <lineage>
        <taxon>Eukaryota</taxon>
        <taxon>Metazoa</taxon>
        <taxon>Chordata</taxon>
        <taxon>Craniata</taxon>
        <taxon>Vertebrata</taxon>
        <taxon>Euteleostomi</taxon>
        <taxon>Coelacanthiformes</taxon>
        <taxon>Coelacanthidae</taxon>
        <taxon>Latimeria</taxon>
    </lineage>
</organism>
<dbReference type="CTD" id="553516"/>
<dbReference type="EMBL" id="AFYH01204548">
    <property type="status" value="NOT_ANNOTATED_CDS"/>
    <property type="molecule type" value="Genomic_DNA"/>
</dbReference>
<evidence type="ECO:0000256" key="5">
    <source>
        <dbReference type="ARBA" id="ARBA00022722"/>
    </source>
</evidence>
<dbReference type="AlphaFoldDB" id="H3AK70"/>
<dbReference type="GeneTree" id="ENSGT00390000014242"/>
<evidence type="ECO:0000256" key="1">
    <source>
        <dbReference type="ARBA" id="ARBA00001936"/>
    </source>
</evidence>
<dbReference type="eggNOG" id="KOG2756">
    <property type="taxonomic scope" value="Eukaryota"/>
</dbReference>
<keyword evidence="7" id="KW-0227">DNA damage</keyword>
<evidence type="ECO:0000256" key="3">
    <source>
        <dbReference type="ARBA" id="ARBA00004322"/>
    </source>
</evidence>
<evidence type="ECO:0000256" key="6">
    <source>
        <dbReference type="ARBA" id="ARBA00022723"/>
    </source>
</evidence>
<comment type="subcellular location">
    <subcellularLocation>
        <location evidence="3">Nucleus</location>
        <location evidence="3">PML body</location>
    </subcellularLocation>
</comment>
<evidence type="ECO:0000256" key="2">
    <source>
        <dbReference type="ARBA" id="ARBA00001946"/>
    </source>
</evidence>
<keyword evidence="10" id="KW-0234">DNA repair</keyword>
<dbReference type="KEGG" id="lcm:102357929"/>
<dbReference type="EMBL" id="AFYH01204550">
    <property type="status" value="NOT_ANNOTATED_CDS"/>
    <property type="molecule type" value="Genomic_DNA"/>
</dbReference>
<dbReference type="CDD" id="cd09080">
    <property type="entry name" value="TDP2"/>
    <property type="match status" value="1"/>
</dbReference>
<dbReference type="GO" id="GO:0003697">
    <property type="term" value="F:single-stranded DNA binding"/>
    <property type="evidence" value="ECO:0007669"/>
    <property type="project" value="TreeGrafter"/>
</dbReference>
<proteinExistence type="predicted"/>
<comment type="cofactor">
    <cofactor evidence="1">
        <name>Mn(2+)</name>
        <dbReference type="ChEBI" id="CHEBI:29035"/>
    </cofactor>
</comment>
<dbReference type="Ensembl" id="ENSLACT00000010118.1">
    <property type="protein sequence ID" value="ENSLACP00000010041.1"/>
    <property type="gene ID" value="ENSLACG00000008852.1"/>
</dbReference>
<protein>
    <recommendedName>
        <fullName evidence="4">Tyrosyl-DNA phosphodiesterase 2</fullName>
    </recommendedName>
    <alternativeName>
        <fullName evidence="12">5'-tyrosyl-DNA phosphodiesterase</fullName>
    </alternativeName>
</protein>
<evidence type="ECO:0000256" key="10">
    <source>
        <dbReference type="ARBA" id="ARBA00023204"/>
    </source>
</evidence>
<feature type="domain" description="Endonuclease/exonuclease/phosphatase" evidence="13">
    <location>
        <begin position="121"/>
        <end position="355"/>
    </location>
</feature>
<dbReference type="InterPro" id="IPR036691">
    <property type="entry name" value="Endo/exonu/phosph_ase_sf"/>
</dbReference>
<dbReference type="GO" id="GO:0005737">
    <property type="term" value="C:cytoplasm"/>
    <property type="evidence" value="ECO:0007669"/>
    <property type="project" value="TreeGrafter"/>
</dbReference>
<dbReference type="STRING" id="7897.ENSLACP00000010041"/>
<dbReference type="CDD" id="cd14344">
    <property type="entry name" value="UBA_TYDP2"/>
    <property type="match status" value="1"/>
</dbReference>
<dbReference type="Pfam" id="PF03372">
    <property type="entry name" value="Exo_endo_phos"/>
    <property type="match status" value="1"/>
</dbReference>
<evidence type="ECO:0000256" key="8">
    <source>
        <dbReference type="ARBA" id="ARBA00022801"/>
    </source>
</evidence>
<reference evidence="14" key="3">
    <citation type="submission" date="2025-09" db="UniProtKB">
        <authorList>
            <consortium name="Ensembl"/>
        </authorList>
    </citation>
    <scope>IDENTIFICATION</scope>
</reference>
<keyword evidence="15" id="KW-1185">Reference proteome</keyword>
<dbReference type="PANTHER" id="PTHR15822:SF4">
    <property type="entry name" value="TYROSYL-DNA PHOSPHODIESTERASE 2"/>
    <property type="match status" value="1"/>
</dbReference>
<dbReference type="Gene3D" id="3.60.10.10">
    <property type="entry name" value="Endonuclease/exonuclease/phosphatase"/>
    <property type="match status" value="1"/>
</dbReference>
<dbReference type="OrthoDB" id="9975959at2759"/>
<dbReference type="InterPro" id="IPR051547">
    <property type="entry name" value="TDP2-like"/>
</dbReference>
<evidence type="ECO:0000256" key="12">
    <source>
        <dbReference type="ARBA" id="ARBA00031304"/>
    </source>
</evidence>
<keyword evidence="5" id="KW-0540">Nuclease</keyword>
<dbReference type="PANTHER" id="PTHR15822">
    <property type="entry name" value="TRAF AND TNF RECEPTOR-ASSOCIATED PROTEIN"/>
    <property type="match status" value="1"/>
</dbReference>
<dbReference type="GO" id="GO:0004518">
    <property type="term" value="F:nuclease activity"/>
    <property type="evidence" value="ECO:0007669"/>
    <property type="project" value="UniProtKB-KW"/>
</dbReference>
<dbReference type="Pfam" id="PF14555">
    <property type="entry name" value="UBA_4"/>
    <property type="match status" value="1"/>
</dbReference>
<evidence type="ECO:0000259" key="13">
    <source>
        <dbReference type="Pfam" id="PF03372"/>
    </source>
</evidence>
<dbReference type="SUPFAM" id="SSF56219">
    <property type="entry name" value="DNase I-like"/>
    <property type="match status" value="1"/>
</dbReference>
<dbReference type="FunCoup" id="H3AK70">
    <property type="interactions" value="2405"/>
</dbReference>